<dbReference type="InterPro" id="IPR011059">
    <property type="entry name" value="Metal-dep_hydrolase_composite"/>
</dbReference>
<dbReference type="Proteomes" id="UP000565205">
    <property type="component" value="Unassembled WGS sequence"/>
</dbReference>
<dbReference type="InterPro" id="IPR013108">
    <property type="entry name" value="Amidohydro_3"/>
</dbReference>
<feature type="domain" description="Amidohydrolase 3" evidence="1">
    <location>
        <begin position="174"/>
        <end position="394"/>
    </location>
</feature>
<dbReference type="Gene3D" id="2.30.40.10">
    <property type="entry name" value="Urease, subunit C, domain 1"/>
    <property type="match status" value="1"/>
</dbReference>
<keyword evidence="3" id="KW-0378">Hydrolase</keyword>
<dbReference type="AlphaFoldDB" id="A0A850NRC9"/>
<dbReference type="EC" id="3.5.4.1" evidence="3"/>
<protein>
    <submittedName>
        <fullName evidence="3">Cytosine deaminase</fullName>
        <ecNumber evidence="3">3.5.4.1</ecNumber>
    </submittedName>
</protein>
<accession>A0A850NRC9</accession>
<dbReference type="InterPro" id="IPR032466">
    <property type="entry name" value="Metal_Hydrolase"/>
</dbReference>
<evidence type="ECO:0000313" key="5">
    <source>
        <dbReference type="Proteomes" id="UP000565205"/>
    </source>
</evidence>
<keyword evidence="4" id="KW-1185">Reference proteome</keyword>
<dbReference type="EMBL" id="JABXXQ010000240">
    <property type="protein sequence ID" value="NVN30889.1"/>
    <property type="molecule type" value="Genomic_DNA"/>
</dbReference>
<organism evidence="3 5">
    <name type="scientific">Endobacter medicaginis</name>
    <dbReference type="NCBI Taxonomy" id="1181271"/>
    <lineage>
        <taxon>Bacteria</taxon>
        <taxon>Pseudomonadati</taxon>
        <taxon>Pseudomonadota</taxon>
        <taxon>Alphaproteobacteria</taxon>
        <taxon>Acetobacterales</taxon>
        <taxon>Acetobacteraceae</taxon>
        <taxon>Endobacter</taxon>
    </lineage>
</organism>
<sequence length="425" mass="45885">MSALRRGVLRDLRLLPCLIGDHARPALPRSGPDGALAVDLVIEDGRIADLLPARSAPAELDVLHDHRGGLVFPKPVDIHTHLDKTLIWERCENPDGSFAGAIAAVSADREANWTREDVESRIEAALHRAHAHGTAAIRTHLDTFGGHGERVWPLFGEIQRRWAGRIALQATALVTLDRYLSDDAEALARTVAATEGGQLGVVIMADSVSEDGLCAMFALAERFGCDLDLHVDENGMVGATALEAVARTAIARRFRGRILCGHCCALSRQTVAERDRIIALVREASIGIVSLPGCNLYLQDRASGRTPQWRGVAPLHELAAAGVPVMVASDNVRDPFYAYGDYDLFGVFADAVRIAHLDTPFGDWPRIFTLTPAAWMGHDIAIARGRPASVVLPEARSLNELVSRPSVPRRVFDPARGLAPNPGSG</sequence>
<dbReference type="Gene3D" id="3.20.20.140">
    <property type="entry name" value="Metal-dependent hydrolases"/>
    <property type="match status" value="1"/>
</dbReference>
<evidence type="ECO:0000313" key="2">
    <source>
        <dbReference type="EMBL" id="MBB3173437.1"/>
    </source>
</evidence>
<dbReference type="NCBIfam" id="NF005759">
    <property type="entry name" value="PRK07583.1"/>
    <property type="match status" value="1"/>
</dbReference>
<dbReference type="SUPFAM" id="SSF51556">
    <property type="entry name" value="Metallo-dependent hydrolases"/>
    <property type="match status" value="1"/>
</dbReference>
<evidence type="ECO:0000259" key="1">
    <source>
        <dbReference type="Pfam" id="PF07969"/>
    </source>
</evidence>
<proteinExistence type="predicted"/>
<reference evidence="3 5" key="1">
    <citation type="submission" date="2020-06" db="EMBL/GenBank/DDBJ databases">
        <title>Description of novel acetic acid bacteria.</title>
        <authorList>
            <person name="Sombolestani A."/>
        </authorList>
    </citation>
    <scope>NUCLEOTIDE SEQUENCE [LARGE SCALE GENOMIC DNA]</scope>
    <source>
        <strain evidence="3 5">LMG 26838</strain>
    </source>
</reference>
<comment type="caution">
    <text evidence="3">The sequence shown here is derived from an EMBL/GenBank/DDBJ whole genome shotgun (WGS) entry which is preliminary data.</text>
</comment>
<evidence type="ECO:0000313" key="3">
    <source>
        <dbReference type="EMBL" id="NVN30889.1"/>
    </source>
</evidence>
<dbReference type="PANTHER" id="PTHR32027:SF0">
    <property type="entry name" value="CYTOSINE DEAMINASE"/>
    <property type="match status" value="1"/>
</dbReference>
<dbReference type="CDD" id="cd01293">
    <property type="entry name" value="Bact_CD"/>
    <property type="match status" value="1"/>
</dbReference>
<dbReference type="Proteomes" id="UP000557688">
    <property type="component" value="Unassembled WGS sequence"/>
</dbReference>
<dbReference type="Pfam" id="PF07969">
    <property type="entry name" value="Amidohydro_3"/>
    <property type="match status" value="1"/>
</dbReference>
<gene>
    <name evidence="2" type="ORF">FHR90_001260</name>
    <name evidence="3" type="ORF">HUK83_11165</name>
</gene>
<dbReference type="GO" id="GO:0006209">
    <property type="term" value="P:cytosine catabolic process"/>
    <property type="evidence" value="ECO:0007669"/>
    <property type="project" value="TreeGrafter"/>
</dbReference>
<dbReference type="RefSeq" id="WP_176624790.1">
    <property type="nucleotide sequence ID" value="NZ_JABXXQ010000240.1"/>
</dbReference>
<dbReference type="EMBL" id="JACHXV010000004">
    <property type="protein sequence ID" value="MBB3173437.1"/>
    <property type="molecule type" value="Genomic_DNA"/>
</dbReference>
<dbReference type="PANTHER" id="PTHR32027">
    <property type="entry name" value="CYTOSINE DEAMINASE"/>
    <property type="match status" value="1"/>
</dbReference>
<reference evidence="2 4" key="2">
    <citation type="submission" date="2020-08" db="EMBL/GenBank/DDBJ databases">
        <title>Genomic Encyclopedia of Type Strains, Phase III (KMG-III): the genomes of soil and plant-associated and newly described type strains.</title>
        <authorList>
            <person name="Whitman W."/>
        </authorList>
    </citation>
    <scope>NUCLEOTIDE SEQUENCE [LARGE SCALE GENOMIC DNA]</scope>
    <source>
        <strain evidence="2 4">CECT 8088</strain>
    </source>
</reference>
<dbReference type="GO" id="GO:0035888">
    <property type="term" value="F:isoguanine deaminase activity"/>
    <property type="evidence" value="ECO:0007669"/>
    <property type="project" value="TreeGrafter"/>
</dbReference>
<dbReference type="GO" id="GO:0004131">
    <property type="term" value="F:cytosine deaminase activity"/>
    <property type="evidence" value="ECO:0007669"/>
    <property type="project" value="UniProtKB-EC"/>
</dbReference>
<name>A0A850NRC9_9PROT</name>
<dbReference type="SUPFAM" id="SSF51338">
    <property type="entry name" value="Composite domain of metallo-dependent hydrolases"/>
    <property type="match status" value="1"/>
</dbReference>
<evidence type="ECO:0000313" key="4">
    <source>
        <dbReference type="Proteomes" id="UP000557688"/>
    </source>
</evidence>
<dbReference type="InterPro" id="IPR052349">
    <property type="entry name" value="Metallo-hydrolase_Enzymes"/>
</dbReference>